<feature type="domain" description="C2H2-type" evidence="13">
    <location>
        <begin position="690"/>
        <end position="718"/>
    </location>
</feature>
<dbReference type="GO" id="GO:0005634">
    <property type="term" value="C:nucleus"/>
    <property type="evidence" value="ECO:0007669"/>
    <property type="project" value="UniProtKB-SubCell"/>
</dbReference>
<feature type="compositionally biased region" description="Low complexity" evidence="12">
    <location>
        <begin position="469"/>
        <end position="482"/>
    </location>
</feature>
<keyword evidence="3" id="KW-0479">Metal-binding</keyword>
<dbReference type="Pfam" id="PF00096">
    <property type="entry name" value="zf-C2H2"/>
    <property type="match status" value="4"/>
</dbReference>
<evidence type="ECO:0000256" key="12">
    <source>
        <dbReference type="SAM" id="MobiDB-lite"/>
    </source>
</evidence>
<keyword evidence="9" id="KW-0539">Nucleus</keyword>
<evidence type="ECO:0000259" key="13">
    <source>
        <dbReference type="PROSITE" id="PS50157"/>
    </source>
</evidence>
<protein>
    <submittedName>
        <fullName evidence="14">Zinc finger protein 569</fullName>
    </submittedName>
</protein>
<evidence type="ECO:0000256" key="10">
    <source>
        <dbReference type="PROSITE-ProRule" id="PRU00042"/>
    </source>
</evidence>
<feature type="domain" description="C2H2-type" evidence="13">
    <location>
        <begin position="387"/>
        <end position="410"/>
    </location>
</feature>
<keyword evidence="11" id="KW-0175">Coiled coil</keyword>
<reference evidence="14 15" key="1">
    <citation type="submission" date="2019-07" db="EMBL/GenBank/DDBJ databases">
        <title>Draft genome assembly of a fouling barnacle, Amphibalanus amphitrite (Darwin, 1854): The first reference genome for Thecostraca.</title>
        <authorList>
            <person name="Kim W."/>
        </authorList>
    </citation>
    <scope>NUCLEOTIDE SEQUENCE [LARGE SCALE GENOMIC DNA]</scope>
    <source>
        <strain evidence="14">SNU_AA5</strain>
        <tissue evidence="14">Soma without cirri and trophi</tissue>
    </source>
</reference>
<dbReference type="FunFam" id="3.30.160.60:FF:000193">
    <property type="entry name" value="Zinc finger protein 300"/>
    <property type="match status" value="1"/>
</dbReference>
<feature type="domain" description="C2H2-type" evidence="13">
    <location>
        <begin position="800"/>
        <end position="823"/>
    </location>
</feature>
<keyword evidence="15" id="KW-1185">Reference proteome</keyword>
<keyword evidence="4" id="KW-0677">Repeat</keyword>
<feature type="coiled-coil region" evidence="11">
    <location>
        <begin position="112"/>
        <end position="169"/>
    </location>
</feature>
<evidence type="ECO:0000256" key="11">
    <source>
        <dbReference type="SAM" id="Coils"/>
    </source>
</evidence>
<dbReference type="Proteomes" id="UP000440578">
    <property type="component" value="Unassembled WGS sequence"/>
</dbReference>
<evidence type="ECO:0000313" key="15">
    <source>
        <dbReference type="Proteomes" id="UP000440578"/>
    </source>
</evidence>
<dbReference type="PROSITE" id="PS00028">
    <property type="entry name" value="ZINC_FINGER_C2H2_1"/>
    <property type="match status" value="6"/>
</dbReference>
<feature type="region of interest" description="Disordered" evidence="12">
    <location>
        <begin position="81"/>
        <end position="104"/>
    </location>
</feature>
<feature type="compositionally biased region" description="Basic and acidic residues" evidence="12">
    <location>
        <begin position="86"/>
        <end position="99"/>
    </location>
</feature>
<feature type="region of interest" description="Disordered" evidence="12">
    <location>
        <begin position="194"/>
        <end position="281"/>
    </location>
</feature>
<dbReference type="SUPFAM" id="SSF57667">
    <property type="entry name" value="beta-beta-alpha zinc fingers"/>
    <property type="match status" value="2"/>
</dbReference>
<evidence type="ECO:0000256" key="1">
    <source>
        <dbReference type="ARBA" id="ARBA00004123"/>
    </source>
</evidence>
<keyword evidence="8" id="KW-0804">Transcription</keyword>
<feature type="domain" description="C2H2-type" evidence="13">
    <location>
        <begin position="747"/>
        <end position="770"/>
    </location>
</feature>
<dbReference type="SMART" id="SM00355">
    <property type="entry name" value="ZnF_C2H2"/>
    <property type="match status" value="9"/>
</dbReference>
<keyword evidence="7" id="KW-0805">Transcription regulation</keyword>
<dbReference type="GO" id="GO:0008270">
    <property type="term" value="F:zinc ion binding"/>
    <property type="evidence" value="ECO:0007669"/>
    <property type="project" value="UniProtKB-KW"/>
</dbReference>
<name>A0A6A4WUL8_AMPAM</name>
<keyword evidence="5 10" id="KW-0863">Zinc-finger</keyword>
<feature type="compositionally biased region" description="Basic and acidic residues" evidence="12">
    <location>
        <begin position="243"/>
        <end position="253"/>
    </location>
</feature>
<dbReference type="InterPro" id="IPR013087">
    <property type="entry name" value="Znf_C2H2_type"/>
</dbReference>
<comment type="similarity">
    <text evidence="2">Belongs to the krueppel C2H2-type zinc-finger protein family.</text>
</comment>
<dbReference type="FunFam" id="3.30.160.60:FF:000100">
    <property type="entry name" value="Zinc finger 45-like"/>
    <property type="match status" value="1"/>
</dbReference>
<proteinExistence type="inferred from homology"/>
<evidence type="ECO:0000256" key="2">
    <source>
        <dbReference type="ARBA" id="ARBA00006991"/>
    </source>
</evidence>
<feature type="domain" description="C2H2-type" evidence="13">
    <location>
        <begin position="719"/>
        <end position="746"/>
    </location>
</feature>
<dbReference type="PANTHER" id="PTHR24409:SF295">
    <property type="entry name" value="AZ2-RELATED"/>
    <property type="match status" value="1"/>
</dbReference>
<evidence type="ECO:0000256" key="7">
    <source>
        <dbReference type="ARBA" id="ARBA00023015"/>
    </source>
</evidence>
<evidence type="ECO:0000256" key="4">
    <source>
        <dbReference type="ARBA" id="ARBA00022737"/>
    </source>
</evidence>
<evidence type="ECO:0000313" key="14">
    <source>
        <dbReference type="EMBL" id="KAF0305781.1"/>
    </source>
</evidence>
<evidence type="ECO:0000256" key="6">
    <source>
        <dbReference type="ARBA" id="ARBA00022833"/>
    </source>
</evidence>
<feature type="compositionally biased region" description="Basic and acidic residues" evidence="12">
    <location>
        <begin position="211"/>
        <end position="220"/>
    </location>
</feature>
<gene>
    <name evidence="14" type="primary">ZFP62_2</name>
    <name evidence="14" type="ORF">FJT64_022656</name>
</gene>
<feature type="region of interest" description="Disordered" evidence="12">
    <location>
        <begin position="456"/>
        <end position="502"/>
    </location>
</feature>
<feature type="compositionally biased region" description="Pro residues" evidence="12">
    <location>
        <begin position="221"/>
        <end position="232"/>
    </location>
</feature>
<evidence type="ECO:0000256" key="3">
    <source>
        <dbReference type="ARBA" id="ARBA00022723"/>
    </source>
</evidence>
<dbReference type="Gene3D" id="3.30.160.60">
    <property type="entry name" value="Classic Zinc Finger"/>
    <property type="match status" value="4"/>
</dbReference>
<dbReference type="GO" id="GO:0000981">
    <property type="term" value="F:DNA-binding transcription factor activity, RNA polymerase II-specific"/>
    <property type="evidence" value="ECO:0007669"/>
    <property type="project" value="TreeGrafter"/>
</dbReference>
<evidence type="ECO:0000256" key="9">
    <source>
        <dbReference type="ARBA" id="ARBA00023242"/>
    </source>
</evidence>
<sequence>MDESALLYRAVEPDGTDDTRRVVLRLPEGCDTAEGVIMQIEGDKIRIIAQGDEVGEAPLSLAMESIIESASDAVGEDAAPALTGSEQHREQDQQQHGEQADLQPDVDCVEEMEAVELRVRQLYRLEERLEEEERRQEQERAAAAHRQELLERRRRVERSRQQAQEADDERLRRQIERRLSRADRVRRIRGLGHCSPVLSGQRSPVAADESGAERQRRAAEEPPPPPPPPPPRAGNDPTDEDWTPAKHYADGRRRQARRSWQPPERCARDQQEETTPGDTTDDAAAVAAGAAAAGAGVTEEGEIGDRSVAEETSQFQTMVVTADDSTTAAADEEEQAAAVCRDPDGVQTTTIEFVSLNSPTGHRRDRTALLSGGGVRRRRKPAAVPTFYCRRCDKSFENSSSLVEHITTLHKRPWCRRCRCEFDSAPELAKHRRLCRSQCNLCGLRVANMAQHIRTKHPSHGEDGGQSVRAAAEGAERAAGQGSRRRRQPRRTSPTPDVASDATPTVIEYRDVKTLREQVKHVKTPRISLKYRRSVLENLERIHRLTVTDRTTTSTEEAPAGARNERPHACQRCGEQLGSLQEQIVHLHTVHKGKSWCKRCRTEFPDKRSHLEHRARCRRTNGTCHLCGKDVKNLKMHYRRTHDSDWGRSEALVDVDGKLVSASLAGGQCDICKKHISHRLRRHVASHVRHPCPICKKLFSREDVIAGHIKRVHMKERPHICNHCGKGFVSLYSMQRHEMIHTNSYRFYCQECGDGFRQKQQLTAHMRHKHGVVEIEFEDVRESTFLGTITDGTVTTELRFYCQECGSGFHSRRLLTAHMRIKHGVANVVFEDVQLHVAGPIEHLEAVTVTPEEGVAALTEQATDTADSTAGDPRQSWWDPDQPATY</sequence>
<dbReference type="InterPro" id="IPR036236">
    <property type="entry name" value="Znf_C2H2_sf"/>
</dbReference>
<evidence type="ECO:0000256" key="8">
    <source>
        <dbReference type="ARBA" id="ARBA00023163"/>
    </source>
</evidence>
<comment type="caution">
    <text evidence="14">The sequence shown here is derived from an EMBL/GenBank/DDBJ whole genome shotgun (WGS) entry which is preliminary data.</text>
</comment>
<dbReference type="EMBL" id="VIIS01000723">
    <property type="protein sequence ID" value="KAF0305781.1"/>
    <property type="molecule type" value="Genomic_DNA"/>
</dbReference>
<keyword evidence="6" id="KW-0862">Zinc</keyword>
<accession>A0A6A4WUL8</accession>
<dbReference type="PANTHER" id="PTHR24409">
    <property type="entry name" value="ZINC FINGER PROTEIN 142"/>
    <property type="match status" value="1"/>
</dbReference>
<dbReference type="GO" id="GO:0000977">
    <property type="term" value="F:RNA polymerase II transcription regulatory region sequence-specific DNA binding"/>
    <property type="evidence" value="ECO:0007669"/>
    <property type="project" value="TreeGrafter"/>
</dbReference>
<comment type="subcellular location">
    <subcellularLocation>
        <location evidence="1">Nucleus</location>
    </subcellularLocation>
</comment>
<feature type="region of interest" description="Disordered" evidence="12">
    <location>
        <begin position="862"/>
        <end position="886"/>
    </location>
</feature>
<evidence type="ECO:0000256" key="5">
    <source>
        <dbReference type="ARBA" id="ARBA00022771"/>
    </source>
</evidence>
<dbReference type="AlphaFoldDB" id="A0A6A4WUL8"/>
<dbReference type="PROSITE" id="PS50157">
    <property type="entry name" value="ZINC_FINGER_C2H2_2"/>
    <property type="match status" value="5"/>
</dbReference>
<dbReference type="OrthoDB" id="10667543at2759"/>
<organism evidence="14 15">
    <name type="scientific">Amphibalanus amphitrite</name>
    <name type="common">Striped barnacle</name>
    <name type="synonym">Balanus amphitrite</name>
    <dbReference type="NCBI Taxonomy" id="1232801"/>
    <lineage>
        <taxon>Eukaryota</taxon>
        <taxon>Metazoa</taxon>
        <taxon>Ecdysozoa</taxon>
        <taxon>Arthropoda</taxon>
        <taxon>Crustacea</taxon>
        <taxon>Multicrustacea</taxon>
        <taxon>Cirripedia</taxon>
        <taxon>Thoracica</taxon>
        <taxon>Thoracicalcarea</taxon>
        <taxon>Balanomorpha</taxon>
        <taxon>Balanoidea</taxon>
        <taxon>Balanidae</taxon>
        <taxon>Amphibalaninae</taxon>
        <taxon>Amphibalanus</taxon>
    </lineage>
</organism>